<evidence type="ECO:0000256" key="1">
    <source>
        <dbReference type="ARBA" id="ARBA00023015"/>
    </source>
</evidence>
<gene>
    <name evidence="5" type="ORF">GCM10022252_73040</name>
</gene>
<dbReference type="EMBL" id="BAABAQ010000018">
    <property type="protein sequence ID" value="GAA4208216.1"/>
    <property type="molecule type" value="Genomic_DNA"/>
</dbReference>
<dbReference type="PANTHER" id="PTHR33204:SF18">
    <property type="entry name" value="TRANSCRIPTIONAL REGULATORY PROTEIN"/>
    <property type="match status" value="1"/>
</dbReference>
<sequence length="209" mass="22849">MARALDVIGERWALLVVRELLLGPRRFNDLLGGLSGMSPNVLNQRLNELVDCGVVNRRDLGAPTRVRLYELTPWGRELQPVLFQLGRWGTRAPLPPDGELGVGSLMLSLLAGFDQARAGELRGAYEFRINTETYAVEVADGLPRIRRGTVDQPDATLTTSIDTLRAVCGARTSMAVAVRSGDLRLDGDQHAVQRLTELLLAPFTPPPDA</sequence>
<keyword evidence="6" id="KW-1185">Reference proteome</keyword>
<dbReference type="InterPro" id="IPR002577">
    <property type="entry name" value="HTH_HxlR"/>
</dbReference>
<reference evidence="6" key="1">
    <citation type="journal article" date="2019" name="Int. J. Syst. Evol. Microbiol.">
        <title>The Global Catalogue of Microorganisms (GCM) 10K type strain sequencing project: providing services to taxonomists for standard genome sequencing and annotation.</title>
        <authorList>
            <consortium name="The Broad Institute Genomics Platform"/>
            <consortium name="The Broad Institute Genome Sequencing Center for Infectious Disease"/>
            <person name="Wu L."/>
            <person name="Ma J."/>
        </authorList>
    </citation>
    <scope>NUCLEOTIDE SEQUENCE [LARGE SCALE GENOMIC DNA]</scope>
    <source>
        <strain evidence="6">JCM 17388</strain>
    </source>
</reference>
<dbReference type="Proteomes" id="UP001501251">
    <property type="component" value="Unassembled WGS sequence"/>
</dbReference>
<dbReference type="SUPFAM" id="SSF55718">
    <property type="entry name" value="SCP-like"/>
    <property type="match status" value="1"/>
</dbReference>
<name>A0ABP8BJ49_9ACTN</name>
<proteinExistence type="predicted"/>
<keyword evidence="3" id="KW-0804">Transcription</keyword>
<comment type="caution">
    <text evidence="5">The sequence shown here is derived from an EMBL/GenBank/DDBJ whole genome shotgun (WGS) entry which is preliminary data.</text>
</comment>
<dbReference type="PANTHER" id="PTHR33204">
    <property type="entry name" value="TRANSCRIPTIONAL REGULATOR, MARR FAMILY"/>
    <property type="match status" value="1"/>
</dbReference>
<evidence type="ECO:0000313" key="5">
    <source>
        <dbReference type="EMBL" id="GAA4208216.1"/>
    </source>
</evidence>
<dbReference type="InterPro" id="IPR029229">
    <property type="entry name" value="Alkyl_sulf_C"/>
</dbReference>
<dbReference type="Gene3D" id="1.10.10.10">
    <property type="entry name" value="Winged helix-like DNA-binding domain superfamily/Winged helix DNA-binding domain"/>
    <property type="match status" value="1"/>
</dbReference>
<dbReference type="SUPFAM" id="SSF46785">
    <property type="entry name" value="Winged helix' DNA-binding domain"/>
    <property type="match status" value="1"/>
</dbReference>
<dbReference type="PROSITE" id="PS51118">
    <property type="entry name" value="HTH_HXLR"/>
    <property type="match status" value="1"/>
</dbReference>
<evidence type="ECO:0000259" key="4">
    <source>
        <dbReference type="PROSITE" id="PS51118"/>
    </source>
</evidence>
<evidence type="ECO:0000256" key="2">
    <source>
        <dbReference type="ARBA" id="ARBA00023125"/>
    </source>
</evidence>
<dbReference type="Pfam" id="PF01638">
    <property type="entry name" value="HxlR"/>
    <property type="match status" value="1"/>
</dbReference>
<keyword evidence="2" id="KW-0238">DNA-binding</keyword>
<accession>A0ABP8BJ49</accession>
<dbReference type="Pfam" id="PF14864">
    <property type="entry name" value="Alkyl_sulf_C"/>
    <property type="match status" value="1"/>
</dbReference>
<dbReference type="InterPro" id="IPR036527">
    <property type="entry name" value="SCP2_sterol-bd_dom_sf"/>
</dbReference>
<feature type="domain" description="HTH hxlR-type" evidence="4">
    <location>
        <begin position="1"/>
        <end position="97"/>
    </location>
</feature>
<dbReference type="Gene3D" id="3.30.1050.10">
    <property type="entry name" value="SCP2 sterol-binding domain"/>
    <property type="match status" value="1"/>
</dbReference>
<protein>
    <submittedName>
        <fullName evidence="5">Winged helix-turn-helix transcriptional regulator</fullName>
    </submittedName>
</protein>
<keyword evidence="1" id="KW-0805">Transcription regulation</keyword>
<dbReference type="InterPro" id="IPR036388">
    <property type="entry name" value="WH-like_DNA-bd_sf"/>
</dbReference>
<dbReference type="InterPro" id="IPR036390">
    <property type="entry name" value="WH_DNA-bd_sf"/>
</dbReference>
<evidence type="ECO:0000313" key="6">
    <source>
        <dbReference type="Proteomes" id="UP001501251"/>
    </source>
</evidence>
<evidence type="ECO:0000256" key="3">
    <source>
        <dbReference type="ARBA" id="ARBA00023163"/>
    </source>
</evidence>
<organism evidence="5 6">
    <name type="scientific">Streptosporangium oxazolinicum</name>
    <dbReference type="NCBI Taxonomy" id="909287"/>
    <lineage>
        <taxon>Bacteria</taxon>
        <taxon>Bacillati</taxon>
        <taxon>Actinomycetota</taxon>
        <taxon>Actinomycetes</taxon>
        <taxon>Streptosporangiales</taxon>
        <taxon>Streptosporangiaceae</taxon>
        <taxon>Streptosporangium</taxon>
    </lineage>
</organism>